<dbReference type="GO" id="GO:0005829">
    <property type="term" value="C:cytosol"/>
    <property type="evidence" value="ECO:0007669"/>
    <property type="project" value="TreeGrafter"/>
</dbReference>
<dbReference type="Gene3D" id="3.30.70.930">
    <property type="match status" value="1"/>
</dbReference>
<dbReference type="EMBL" id="WKKI01000060">
    <property type="protein sequence ID" value="MRX74087.1"/>
    <property type="molecule type" value="Genomic_DNA"/>
</dbReference>
<sequence>MANVHVAFQVLPKPLGTQHTYDLVDKAIEVVEKSGVIYEVGAMETVMEGELDRLIDIVKEAQEACISAGASEVMTHLKIHYRPVTGVTMDEKLKKYR</sequence>
<dbReference type="InterPro" id="IPR002767">
    <property type="entry name" value="Thiamine_BP"/>
</dbReference>
<dbReference type="InterPro" id="IPR051614">
    <property type="entry name" value="UPF0045_domain"/>
</dbReference>
<accession>A0A7X2J262</accession>
<dbReference type="PANTHER" id="PTHR33777:SF1">
    <property type="entry name" value="UPF0045 PROTEIN ECM15"/>
    <property type="match status" value="1"/>
</dbReference>
<dbReference type="OrthoDB" id="5886358at2"/>
<dbReference type="PANTHER" id="PTHR33777">
    <property type="entry name" value="UPF0045 PROTEIN ECM15"/>
    <property type="match status" value="1"/>
</dbReference>
<dbReference type="RefSeq" id="WP_154309554.1">
    <property type="nucleotide sequence ID" value="NZ_WKKI01000060.1"/>
</dbReference>
<dbReference type="AlphaFoldDB" id="A0A7X2J262"/>
<dbReference type="InterPro" id="IPR029756">
    <property type="entry name" value="MTH1187/YkoF-like"/>
</dbReference>
<comment type="caution">
    <text evidence="3">The sequence shown here is derived from an EMBL/GenBank/DDBJ whole genome shotgun (WGS) entry which is preliminary data.</text>
</comment>
<evidence type="ECO:0000313" key="3">
    <source>
        <dbReference type="EMBL" id="MRX74087.1"/>
    </source>
</evidence>
<reference evidence="3 4" key="1">
    <citation type="submission" date="2019-11" db="EMBL/GenBank/DDBJ databases">
        <title>Bacillus lacus genome.</title>
        <authorList>
            <person name="Allen C.J."/>
            <person name="Newman J.D."/>
        </authorList>
    </citation>
    <scope>NUCLEOTIDE SEQUENCE [LARGE SCALE GENOMIC DNA]</scope>
    <source>
        <strain evidence="3 4">KCTC 33946</strain>
    </source>
</reference>
<comment type="similarity">
    <text evidence="1">Belongs to the UPF0045 family.</text>
</comment>
<dbReference type="NCBIfam" id="TIGR00106">
    <property type="entry name" value="MTH1187 family thiamine-binding protein"/>
    <property type="match status" value="1"/>
</dbReference>
<organism evidence="3 4">
    <name type="scientific">Metabacillus lacus</name>
    <dbReference type="NCBI Taxonomy" id="1983721"/>
    <lineage>
        <taxon>Bacteria</taxon>
        <taxon>Bacillati</taxon>
        <taxon>Bacillota</taxon>
        <taxon>Bacilli</taxon>
        <taxon>Bacillales</taxon>
        <taxon>Bacillaceae</taxon>
        <taxon>Metabacillus</taxon>
    </lineage>
</organism>
<keyword evidence="4" id="KW-1185">Reference proteome</keyword>
<protein>
    <submittedName>
        <fullName evidence="3">MTH1187 family thiamine-binding protein</fullName>
    </submittedName>
</protein>
<dbReference type="SUPFAM" id="SSF89957">
    <property type="entry name" value="MTH1187/YkoF-like"/>
    <property type="match status" value="1"/>
</dbReference>
<dbReference type="Proteomes" id="UP000448867">
    <property type="component" value="Unassembled WGS sequence"/>
</dbReference>
<name>A0A7X2J262_9BACI</name>
<proteinExistence type="inferred from homology"/>
<feature type="domain" description="Thiamine-binding protein" evidence="2">
    <location>
        <begin position="6"/>
        <end position="96"/>
    </location>
</feature>
<evidence type="ECO:0000313" key="4">
    <source>
        <dbReference type="Proteomes" id="UP000448867"/>
    </source>
</evidence>
<gene>
    <name evidence="3" type="ORF">GJU40_18345</name>
</gene>
<dbReference type="Pfam" id="PF01910">
    <property type="entry name" value="Thiamine_BP"/>
    <property type="match status" value="1"/>
</dbReference>
<evidence type="ECO:0000256" key="1">
    <source>
        <dbReference type="ARBA" id="ARBA00010272"/>
    </source>
</evidence>
<evidence type="ECO:0000259" key="2">
    <source>
        <dbReference type="Pfam" id="PF01910"/>
    </source>
</evidence>